<evidence type="ECO:0000256" key="5">
    <source>
        <dbReference type="ARBA" id="ARBA00022679"/>
    </source>
</evidence>
<evidence type="ECO:0000256" key="3">
    <source>
        <dbReference type="ARBA" id="ARBA00011903"/>
    </source>
</evidence>
<dbReference type="UniPathway" id="UPA00934"/>
<dbReference type="GO" id="GO:0004715">
    <property type="term" value="F:non-membrane spanning protein tyrosine kinase activity"/>
    <property type="evidence" value="ECO:0007669"/>
    <property type="project" value="UniProtKB-EC"/>
</dbReference>
<sequence>MVRKTKIEKFEKRISQNPKIVNLVTYHDNFSPYTEQYRTLGTNLETLCEKAAIKDIVITSSLKGEGKTTTSSNLAVIMAKAGFKTLLVDTDLRKPKVNQTFGLSKNPGLTNLLTTPKLNEEQVINTLPEVENLSILCSGFIPSNPTELLNSNKMSKLIAKFREEYDFVIYDIPPVLMVTDALIVSKKVDGTLIVVREQISEKRAVKRTKQLLDLADANILGAVYNGGHAKEGDYYYYQYRY</sequence>
<name>A0A1E5GGX0_9ENTE</name>
<keyword evidence="16" id="KW-1185">Reference proteome</keyword>
<evidence type="ECO:0000256" key="11">
    <source>
        <dbReference type="ARBA" id="ARBA00023169"/>
    </source>
</evidence>
<comment type="pathway">
    <text evidence="1">Capsule biogenesis; capsule polysaccharide biosynthesis.</text>
</comment>
<evidence type="ECO:0000259" key="14">
    <source>
        <dbReference type="Pfam" id="PF13614"/>
    </source>
</evidence>
<comment type="similarity">
    <text evidence="2">Belongs to the CpsD/CapB family.</text>
</comment>
<evidence type="ECO:0000313" key="15">
    <source>
        <dbReference type="EMBL" id="OEG11968.1"/>
    </source>
</evidence>
<dbReference type="CDD" id="cd05387">
    <property type="entry name" value="BY-kinase"/>
    <property type="match status" value="1"/>
</dbReference>
<evidence type="ECO:0000256" key="2">
    <source>
        <dbReference type="ARBA" id="ARBA00007316"/>
    </source>
</evidence>
<evidence type="ECO:0000313" key="16">
    <source>
        <dbReference type="Proteomes" id="UP000094068"/>
    </source>
</evidence>
<dbReference type="Pfam" id="PF13614">
    <property type="entry name" value="AAA_31"/>
    <property type="match status" value="1"/>
</dbReference>
<dbReference type="AlphaFoldDB" id="A0A1E5GGX0"/>
<evidence type="ECO:0000256" key="7">
    <source>
        <dbReference type="ARBA" id="ARBA00022777"/>
    </source>
</evidence>
<gene>
    <name evidence="15" type="ORF">BCR21_06955</name>
</gene>
<dbReference type="FunFam" id="3.40.50.300:FF:000527">
    <property type="entry name" value="Tyrosine-protein kinase etk"/>
    <property type="match status" value="1"/>
</dbReference>
<reference evidence="16" key="1">
    <citation type="submission" date="2016-09" db="EMBL/GenBank/DDBJ databases">
        <authorList>
            <person name="Gulvik C.A."/>
        </authorList>
    </citation>
    <scope>NUCLEOTIDE SEQUENCE [LARGE SCALE GENOMIC DNA]</scope>
    <source>
        <strain evidence="16">DSM 23328</strain>
    </source>
</reference>
<protein>
    <recommendedName>
        <fullName evidence="4">Tyrosine-protein kinase CpsD</fullName>
        <ecNumber evidence="3">2.7.10.2</ecNumber>
    </recommendedName>
</protein>
<accession>A0A1E5GGX0</accession>
<evidence type="ECO:0000256" key="6">
    <source>
        <dbReference type="ARBA" id="ARBA00022741"/>
    </source>
</evidence>
<dbReference type="RefSeq" id="WP_069645821.1">
    <property type="nucleotide sequence ID" value="NZ_MIJZ01000012.1"/>
</dbReference>
<comment type="catalytic activity">
    <reaction evidence="13">
        <text>L-tyrosyl-[protein] + ATP = O-phospho-L-tyrosyl-[protein] + ADP + H(+)</text>
        <dbReference type="Rhea" id="RHEA:10596"/>
        <dbReference type="Rhea" id="RHEA-COMP:10136"/>
        <dbReference type="Rhea" id="RHEA-COMP:20101"/>
        <dbReference type="ChEBI" id="CHEBI:15378"/>
        <dbReference type="ChEBI" id="CHEBI:30616"/>
        <dbReference type="ChEBI" id="CHEBI:46858"/>
        <dbReference type="ChEBI" id="CHEBI:61978"/>
        <dbReference type="ChEBI" id="CHEBI:456216"/>
        <dbReference type="EC" id="2.7.10.2"/>
    </reaction>
</comment>
<dbReference type="Gene3D" id="3.40.50.300">
    <property type="entry name" value="P-loop containing nucleotide triphosphate hydrolases"/>
    <property type="match status" value="1"/>
</dbReference>
<dbReference type="InterPro" id="IPR027417">
    <property type="entry name" value="P-loop_NTPase"/>
</dbReference>
<dbReference type="InterPro" id="IPR050445">
    <property type="entry name" value="Bact_polysacc_biosynth/exp"/>
</dbReference>
<evidence type="ECO:0000256" key="13">
    <source>
        <dbReference type="ARBA" id="ARBA00051245"/>
    </source>
</evidence>
<keyword evidence="8" id="KW-0067">ATP-binding</keyword>
<comment type="function">
    <text evidence="12">Involved in the regulation of capsular polysaccharide biosynthesis. Autophosphorylation of CpsD attenuates its activity and reduces the level of encapsulation. May be part of a complex that directs the coordinated polymerization and export to the cell surface of the capsular polysaccharide.</text>
</comment>
<keyword evidence="7" id="KW-0418">Kinase</keyword>
<proteinExistence type="inferred from homology"/>
<dbReference type="InterPro" id="IPR025669">
    <property type="entry name" value="AAA_dom"/>
</dbReference>
<keyword evidence="11" id="KW-0270">Exopolysaccharide synthesis</keyword>
<dbReference type="PANTHER" id="PTHR32309:SF13">
    <property type="entry name" value="FERRIC ENTEROBACTIN TRANSPORT PROTEIN FEPE"/>
    <property type="match status" value="1"/>
</dbReference>
<feature type="domain" description="AAA" evidence="14">
    <location>
        <begin position="56"/>
        <end position="195"/>
    </location>
</feature>
<dbReference type="NCBIfam" id="TIGR01007">
    <property type="entry name" value="eps_fam"/>
    <property type="match status" value="1"/>
</dbReference>
<organism evidence="15 16">
    <name type="scientific">Enterococcus ureasiticus</name>
    <dbReference type="NCBI Taxonomy" id="903984"/>
    <lineage>
        <taxon>Bacteria</taxon>
        <taxon>Bacillati</taxon>
        <taxon>Bacillota</taxon>
        <taxon>Bacilli</taxon>
        <taxon>Lactobacillales</taxon>
        <taxon>Enterococcaceae</taxon>
        <taxon>Enterococcus</taxon>
    </lineage>
</organism>
<keyword evidence="10" id="KW-0829">Tyrosine-protein kinase</keyword>
<dbReference type="OrthoDB" id="9794577at2"/>
<dbReference type="EMBL" id="MIJZ01000012">
    <property type="protein sequence ID" value="OEG11968.1"/>
    <property type="molecule type" value="Genomic_DNA"/>
</dbReference>
<evidence type="ECO:0000256" key="10">
    <source>
        <dbReference type="ARBA" id="ARBA00023137"/>
    </source>
</evidence>
<keyword evidence="9" id="KW-0972">Capsule biogenesis/degradation</keyword>
<keyword evidence="5" id="KW-0808">Transferase</keyword>
<dbReference type="GO" id="GO:0042802">
    <property type="term" value="F:identical protein binding"/>
    <property type="evidence" value="ECO:0007669"/>
    <property type="project" value="UniProtKB-ARBA"/>
</dbReference>
<comment type="caution">
    <text evidence="15">The sequence shown here is derived from an EMBL/GenBank/DDBJ whole genome shotgun (WGS) entry which is preliminary data.</text>
</comment>
<evidence type="ECO:0000256" key="4">
    <source>
        <dbReference type="ARBA" id="ARBA00019200"/>
    </source>
</evidence>
<evidence type="ECO:0000256" key="12">
    <source>
        <dbReference type="ARBA" id="ARBA00024964"/>
    </source>
</evidence>
<evidence type="ECO:0000256" key="1">
    <source>
        <dbReference type="ARBA" id="ARBA00005132"/>
    </source>
</evidence>
<dbReference type="PANTHER" id="PTHR32309">
    <property type="entry name" value="TYROSINE-PROTEIN KINASE"/>
    <property type="match status" value="1"/>
</dbReference>
<dbReference type="Proteomes" id="UP000094068">
    <property type="component" value="Unassembled WGS sequence"/>
</dbReference>
<evidence type="ECO:0000256" key="8">
    <source>
        <dbReference type="ARBA" id="ARBA00022840"/>
    </source>
</evidence>
<dbReference type="GO" id="GO:0005886">
    <property type="term" value="C:plasma membrane"/>
    <property type="evidence" value="ECO:0007669"/>
    <property type="project" value="UniProtKB-ARBA"/>
</dbReference>
<dbReference type="GO" id="GO:0005524">
    <property type="term" value="F:ATP binding"/>
    <property type="evidence" value="ECO:0007669"/>
    <property type="project" value="UniProtKB-KW"/>
</dbReference>
<dbReference type="STRING" id="903984.BCR21_06955"/>
<keyword evidence="6" id="KW-0547">Nucleotide-binding</keyword>
<dbReference type="InterPro" id="IPR005702">
    <property type="entry name" value="Wzc-like_C"/>
</dbReference>
<dbReference type="EC" id="2.7.10.2" evidence="3"/>
<dbReference type="GO" id="GO:0045227">
    <property type="term" value="P:capsule polysaccharide biosynthetic process"/>
    <property type="evidence" value="ECO:0007669"/>
    <property type="project" value="UniProtKB-UniPathway"/>
</dbReference>
<dbReference type="SUPFAM" id="SSF52540">
    <property type="entry name" value="P-loop containing nucleoside triphosphate hydrolases"/>
    <property type="match status" value="1"/>
</dbReference>
<evidence type="ECO:0000256" key="9">
    <source>
        <dbReference type="ARBA" id="ARBA00022903"/>
    </source>
</evidence>